<evidence type="ECO:0000313" key="1">
    <source>
        <dbReference type="EMBL" id="NER28693.1"/>
    </source>
</evidence>
<protein>
    <submittedName>
        <fullName evidence="1">Uncharacterized protein</fullName>
    </submittedName>
</protein>
<organism evidence="1">
    <name type="scientific">Symploca sp. SIO1C4</name>
    <dbReference type="NCBI Taxonomy" id="2607765"/>
    <lineage>
        <taxon>Bacteria</taxon>
        <taxon>Bacillati</taxon>
        <taxon>Cyanobacteriota</taxon>
        <taxon>Cyanophyceae</taxon>
        <taxon>Coleofasciculales</taxon>
        <taxon>Coleofasciculaceae</taxon>
        <taxon>Symploca</taxon>
    </lineage>
</organism>
<comment type="caution">
    <text evidence="1">The sequence shown here is derived from an EMBL/GenBank/DDBJ whole genome shotgun (WGS) entry which is preliminary data.</text>
</comment>
<name>A0A6B3NAZ0_9CYAN</name>
<accession>A0A6B3NAZ0</accession>
<dbReference type="EMBL" id="JAAHFQ010000248">
    <property type="protein sequence ID" value="NER28693.1"/>
    <property type="molecule type" value="Genomic_DNA"/>
</dbReference>
<gene>
    <name evidence="1" type="ORF">F6J89_13925</name>
</gene>
<sequence length="509" mass="58715">MMRIIGEQQTTKTTMVDTSGLSKYWTMLIIDPASQGKGYRYQSLSKAQSFFQNLITQFNTSRGILEYSEADIQNCLLLQFRGKDDKVSRLAGLCLRCYVSHFILEACKKLASQFAASGRFTYRDLLPLALDDDGKKLIILHGEAQIQHTFNEKGEIRRGSYDVFGVEILRTYNLNSESKLSLRNWTHLQTKQHPQIKKFLSQFGLKVLSDWALFNKVGKQQFEQLSKRDRDLVESFHAVYRRDRRLQPRNGTRRAPDPTEVQLREMLCFLQKKGVNINSINKLMIELKRVAKLLQDYDIWSRRGSPLAEALENLNPETGDYFESPKLIDNSQLGGLERIEQNELYGFLHWGMIEVLDQAIEQGLQKHIASVKKRPRYAPLAKKVISGFRLLYCQGMSLGKIAEALGMGNQSKASRVLEPRQLLSKIRSLSVEKFYRLLLDKFQGFIEQEELATNRDALNNLNQEIEFFLDDKIFEEAAAEISTSKNRSMNSLYAQRICCYLEKLEKTND</sequence>
<proteinExistence type="predicted"/>
<reference evidence="1" key="1">
    <citation type="submission" date="2019-11" db="EMBL/GenBank/DDBJ databases">
        <title>Genomic insights into an expanded diversity of filamentous marine cyanobacteria reveals the extraordinary biosynthetic potential of Moorea and Okeania.</title>
        <authorList>
            <person name="Ferreira Leao T."/>
            <person name="Wang M."/>
            <person name="Moss N."/>
            <person name="Da Silva R."/>
            <person name="Sanders J."/>
            <person name="Nurk S."/>
            <person name="Gurevich A."/>
            <person name="Humphrey G."/>
            <person name="Reher R."/>
            <person name="Zhu Q."/>
            <person name="Belda-Ferre P."/>
            <person name="Glukhov E."/>
            <person name="Rex R."/>
            <person name="Dorrestein P.C."/>
            <person name="Knight R."/>
            <person name="Pevzner P."/>
            <person name="Gerwick W.H."/>
            <person name="Gerwick L."/>
        </authorList>
    </citation>
    <scope>NUCLEOTIDE SEQUENCE</scope>
    <source>
        <strain evidence="1">SIO1C4</strain>
    </source>
</reference>
<dbReference type="AlphaFoldDB" id="A0A6B3NAZ0"/>